<organism evidence="4 5">
    <name type="scientific">Coprobacter tertius</name>
    <dbReference type="NCBI Taxonomy" id="2944915"/>
    <lineage>
        <taxon>Bacteria</taxon>
        <taxon>Pseudomonadati</taxon>
        <taxon>Bacteroidota</taxon>
        <taxon>Bacteroidia</taxon>
        <taxon>Bacteroidales</taxon>
        <taxon>Barnesiellaceae</taxon>
        <taxon>Coprobacter</taxon>
    </lineage>
</organism>
<proteinExistence type="inferred from homology"/>
<dbReference type="PANTHER" id="PTHR43575:SF1">
    <property type="entry name" value="PROTEIN ABCI7, CHLOROPLASTIC"/>
    <property type="match status" value="1"/>
</dbReference>
<name>A0ABT1MJ20_9BACT</name>
<dbReference type="Pfam" id="PF01458">
    <property type="entry name" value="SUFBD_core"/>
    <property type="match status" value="1"/>
</dbReference>
<evidence type="ECO:0000256" key="1">
    <source>
        <dbReference type="ARBA" id="ARBA00043967"/>
    </source>
</evidence>
<evidence type="ECO:0000259" key="2">
    <source>
        <dbReference type="Pfam" id="PF01458"/>
    </source>
</evidence>
<dbReference type="InterPro" id="IPR000825">
    <property type="entry name" value="SUF_FeS_clus_asmbl_SufBD_core"/>
</dbReference>
<dbReference type="EMBL" id="JANDHW010000011">
    <property type="protein sequence ID" value="MCP9612592.1"/>
    <property type="molecule type" value="Genomic_DNA"/>
</dbReference>
<dbReference type="InterPro" id="IPR037284">
    <property type="entry name" value="SUF_FeS_clus_asmbl_SufBD_sf"/>
</dbReference>
<evidence type="ECO:0000313" key="5">
    <source>
        <dbReference type="Proteomes" id="UP001205603"/>
    </source>
</evidence>
<dbReference type="RefSeq" id="WP_255027919.1">
    <property type="nucleotide sequence ID" value="NZ_JANDHW010000011.1"/>
</dbReference>
<evidence type="ECO:0000313" key="4">
    <source>
        <dbReference type="EMBL" id="MCP9612592.1"/>
    </source>
</evidence>
<dbReference type="InterPro" id="IPR045595">
    <property type="entry name" value="SufBD_N"/>
</dbReference>
<reference evidence="4 5" key="1">
    <citation type="submission" date="2022-07" db="EMBL/GenBank/DDBJ databases">
        <title>Fecal culturing of patients with breast cancer.</title>
        <authorList>
            <person name="Teng N.M.Y."/>
            <person name="Kiu R."/>
            <person name="Evans R."/>
            <person name="Baker D.J."/>
            <person name="Zenner C."/>
            <person name="Robinson S.D."/>
            <person name="Hall L.J."/>
        </authorList>
    </citation>
    <scope>NUCLEOTIDE SEQUENCE [LARGE SCALE GENOMIC DNA]</scope>
    <source>
        <strain evidence="4 5">LH1063</strain>
    </source>
</reference>
<comment type="similarity">
    <text evidence="1">Belongs to the iron-sulfur cluster assembly SufBD family.</text>
</comment>
<dbReference type="InterPro" id="IPR055346">
    <property type="entry name" value="Fe-S_cluster_assembly_SufBD"/>
</dbReference>
<comment type="caution">
    <text evidence="4">The sequence shown here is derived from an EMBL/GenBank/DDBJ whole genome shotgun (WGS) entry which is preliminary data.</text>
</comment>
<dbReference type="NCBIfam" id="TIGR01981">
    <property type="entry name" value="sufD"/>
    <property type="match status" value="1"/>
</dbReference>
<keyword evidence="5" id="KW-1185">Reference proteome</keyword>
<gene>
    <name evidence="4" type="primary">sufD</name>
    <name evidence="4" type="ORF">NMU02_10855</name>
</gene>
<feature type="domain" description="SUF system FeS cluster assembly SufBD N-terminal" evidence="3">
    <location>
        <begin position="1"/>
        <end position="172"/>
    </location>
</feature>
<evidence type="ECO:0000259" key="3">
    <source>
        <dbReference type="Pfam" id="PF19295"/>
    </source>
</evidence>
<sequence>MNSEKQYIDLFGQCSSLIDRHSAPVLNALREKAIADFSRIGFPKVTSENYKYTDVPAAFSLDFGLNLNRLQIPVNANEVFRCDVPNLSTLLYFVVNDSFVDPHNVCEKLPEGVLAGSLREVAMSHPELVQRYYGKLAGTGKDGTVALNTAFVQDGFFLYVPEGVVIEKPIQLVNILRGAKDFMVNRRLLIILEKNSRAKLLVCDHTMDKANFLTSEVTEIFVGEQAVFDYYDIEESSLNTSRFSSVFVDQHEGSNVLVNGITLHNGVTRNNYYITLSGEYAESALCGMAIADKRESVDNFTFIDHAVPNCHSNELFKYVLSGASQGSFSGRILVRQDAQKTTAYQSNKNICATPEARMYTKPQLEIYADDVKCSHGATVGQLDQNALFYLRSRGIPEAEARMLLMFAFMNDVIENVRLDALKDRLRLLVEKRFRGELAKCAGCNVCC</sequence>
<dbReference type="InterPro" id="IPR011542">
    <property type="entry name" value="SUF_FeS_clus_asmbl_SufD"/>
</dbReference>
<accession>A0ABT1MJ20</accession>
<dbReference type="Proteomes" id="UP001205603">
    <property type="component" value="Unassembled WGS sequence"/>
</dbReference>
<dbReference type="Pfam" id="PF19295">
    <property type="entry name" value="SufBD_N"/>
    <property type="match status" value="1"/>
</dbReference>
<dbReference type="SUPFAM" id="SSF101960">
    <property type="entry name" value="Stabilizer of iron transporter SufD"/>
    <property type="match status" value="1"/>
</dbReference>
<dbReference type="PANTHER" id="PTHR43575">
    <property type="entry name" value="PROTEIN ABCI7, CHLOROPLASTIC"/>
    <property type="match status" value="1"/>
</dbReference>
<protein>
    <submittedName>
        <fullName evidence="4">Fe-S cluster assembly protein SufD</fullName>
    </submittedName>
</protein>
<feature type="domain" description="SUF system FeS cluster assembly SufBD core" evidence="2">
    <location>
        <begin position="180"/>
        <end position="408"/>
    </location>
</feature>